<dbReference type="AlphaFoldDB" id="A0A6P1W898"/>
<dbReference type="Proteomes" id="UP000464577">
    <property type="component" value="Chromosome"/>
</dbReference>
<dbReference type="SUPFAM" id="SSF56436">
    <property type="entry name" value="C-type lectin-like"/>
    <property type="match status" value="1"/>
</dbReference>
<feature type="domain" description="Sulfatase-modifying factor enzyme-like" evidence="1">
    <location>
        <begin position="7"/>
        <end position="266"/>
    </location>
</feature>
<dbReference type="Pfam" id="PF03781">
    <property type="entry name" value="FGE-sulfatase"/>
    <property type="match status" value="1"/>
</dbReference>
<dbReference type="GO" id="GO:0120147">
    <property type="term" value="F:formylglycine-generating oxidase activity"/>
    <property type="evidence" value="ECO:0007669"/>
    <property type="project" value="TreeGrafter"/>
</dbReference>
<dbReference type="PANTHER" id="PTHR23150">
    <property type="entry name" value="SULFATASE MODIFYING FACTOR 1, 2"/>
    <property type="match status" value="1"/>
</dbReference>
<evidence type="ECO:0000313" key="2">
    <source>
        <dbReference type="EMBL" id="QHW01256.1"/>
    </source>
</evidence>
<evidence type="ECO:0000313" key="3">
    <source>
        <dbReference type="Proteomes" id="UP000464577"/>
    </source>
</evidence>
<dbReference type="EMBL" id="CP045997">
    <property type="protein sequence ID" value="QHW01256.1"/>
    <property type="molecule type" value="Genomic_DNA"/>
</dbReference>
<accession>A0A6P1W898</accession>
<evidence type="ECO:0000259" key="1">
    <source>
        <dbReference type="Pfam" id="PF03781"/>
    </source>
</evidence>
<dbReference type="KEGG" id="senf:GJR95_10250"/>
<dbReference type="Gene3D" id="3.90.1580.10">
    <property type="entry name" value="paralog of FGE (formylglycine-generating enzyme)"/>
    <property type="match status" value="1"/>
</dbReference>
<keyword evidence="3" id="KW-1185">Reference proteome</keyword>
<proteinExistence type="predicted"/>
<dbReference type="InterPro" id="IPR016187">
    <property type="entry name" value="CTDL_fold"/>
</dbReference>
<dbReference type="PANTHER" id="PTHR23150:SF19">
    <property type="entry name" value="FORMYLGLYCINE-GENERATING ENZYME"/>
    <property type="match status" value="1"/>
</dbReference>
<name>A0A6P1W898_9BACT</name>
<dbReference type="InterPro" id="IPR005532">
    <property type="entry name" value="SUMF_dom"/>
</dbReference>
<protein>
    <submittedName>
        <fullName evidence="2">SUMF1/EgtB/PvdO family nonheme iron enzyme</fullName>
    </submittedName>
</protein>
<dbReference type="InterPro" id="IPR042095">
    <property type="entry name" value="SUMF_sf"/>
</dbReference>
<organism evidence="2 3">
    <name type="scientific">Spirosoma endbachense</name>
    <dbReference type="NCBI Taxonomy" id="2666025"/>
    <lineage>
        <taxon>Bacteria</taxon>
        <taxon>Pseudomonadati</taxon>
        <taxon>Bacteroidota</taxon>
        <taxon>Cytophagia</taxon>
        <taxon>Cytophagales</taxon>
        <taxon>Cytophagaceae</taxon>
        <taxon>Spirosoma</taxon>
    </lineage>
</organism>
<reference evidence="2 3" key="1">
    <citation type="submission" date="2019-11" db="EMBL/GenBank/DDBJ databases">
        <title>Spirosoma endbachense sp. nov., isolated from a natural salt meadow.</title>
        <authorList>
            <person name="Rojas J."/>
            <person name="Ambika Manirajan B."/>
            <person name="Ratering S."/>
            <person name="Suarez C."/>
            <person name="Geissler-Plaum R."/>
            <person name="Schnell S."/>
        </authorList>
    </citation>
    <scope>NUCLEOTIDE SEQUENCE [LARGE SCALE GENOMIC DNA]</scope>
    <source>
        <strain evidence="2 3">I-24</strain>
    </source>
</reference>
<gene>
    <name evidence="2" type="ORF">GJR95_10250</name>
</gene>
<sequence length="269" mass="30846">MGSPVAEGYTDELLHRVRIPRSFAIGTKEVTVAQFQRFLQAHPEVIAQNAEIASKDPRPGGSRAMKSFAPEGNCPQILANWYELAQYCNWLSEQEGLPTSEWCYPLYSEIKSGMKLPDNYLQRTGYRLPTEAEWEYACRAGTTTSRFYGSDTISLKEYAWYLRTPTTTGQERTWPVGQLKPNPWGLFDVYGNVWEWCQDRRVDYPKSSELTEDKEDSVQVVNDTGARTRRGGSFVYNTESARSAHRGVTNYLPQQRRDNVGLRIARTYR</sequence>
<dbReference type="InterPro" id="IPR051043">
    <property type="entry name" value="Sulfatase_Mod_Factor_Kinase"/>
</dbReference>